<dbReference type="RefSeq" id="YP_009099961.1">
    <property type="nucleotide sequence ID" value="NC_025429.1"/>
</dbReference>
<name>A0A076YM11_9CAUD</name>
<sequence>MSIIEERTIENSLVPVNPVDRVDLTMIDLYPNINWDYGKLAGTKDFRREFAERVYGRIREAKTDGERVIAKIELNSEWGSMYPNSVREVSAFDPEIVERITQTAQRILGELQDKIDVTTEDALGKEFSE</sequence>
<reference evidence="1 2" key="1">
    <citation type="submission" date="2014-07" db="EMBL/GenBank/DDBJ databases">
        <title>Isolation and characterization of Rhizobium leguminosarum phages from western Canadian soils and complete genome sequences of rhizobiophages vB_RleS_L338C and vB_RleM_P10VF.</title>
        <authorList>
            <person name="Restrepo-Cordoba M."/>
            <person name="Halmillawewa A.P."/>
            <person name="Perry B."/>
            <person name="Hynes M.F."/>
            <person name="Yost C.K."/>
        </authorList>
    </citation>
    <scope>NUCLEOTIDE SEQUENCE [LARGE SCALE GENOMIC DNA]</scope>
</reference>
<evidence type="ECO:0000313" key="2">
    <source>
        <dbReference type="Proteomes" id="UP000204140"/>
    </source>
</evidence>
<dbReference type="EMBL" id="KM199770">
    <property type="protein sequence ID" value="AIK68435.1"/>
    <property type="molecule type" value="Genomic_DNA"/>
</dbReference>
<dbReference type="KEGG" id="vg:22109771"/>
<proteinExistence type="predicted"/>
<dbReference type="Proteomes" id="UP000204140">
    <property type="component" value="Segment"/>
</dbReference>
<gene>
    <name evidence="1" type="ORF">P10VF_222</name>
</gene>
<accession>A0A076YM11</accession>
<organism evidence="1 2">
    <name type="scientific">Rhizobium phage vB_RleM_P10VF</name>
    <dbReference type="NCBI Taxonomy" id="1527770"/>
    <lineage>
        <taxon>Viruses</taxon>
        <taxon>Duplodnaviria</taxon>
        <taxon>Heunggongvirae</taxon>
        <taxon>Uroviricota</taxon>
        <taxon>Caudoviricetes</taxon>
        <taxon>Pootjesviridae</taxon>
        <taxon>Innesvirus</taxon>
        <taxon>Innesvirus P10VF</taxon>
    </lineage>
</organism>
<protein>
    <submittedName>
        <fullName evidence="1">Uncharacterized protein</fullName>
    </submittedName>
</protein>
<dbReference type="GeneID" id="22109771"/>
<keyword evidence="2" id="KW-1185">Reference proteome</keyword>
<evidence type="ECO:0000313" key="1">
    <source>
        <dbReference type="EMBL" id="AIK68435.1"/>
    </source>
</evidence>